<dbReference type="Proteomes" id="UP000283322">
    <property type="component" value="Unassembled WGS sequence"/>
</dbReference>
<evidence type="ECO:0000313" key="2">
    <source>
        <dbReference type="Proteomes" id="UP000283322"/>
    </source>
</evidence>
<name>A0A422ZZV5_KLEPN</name>
<comment type="caution">
    <text evidence="1">The sequence shown here is derived from an EMBL/GenBank/DDBJ whole genome shotgun (WGS) entry which is preliminary data.</text>
</comment>
<dbReference type="EMBL" id="MPYG04000037">
    <property type="protein sequence ID" value="ROH02958.1"/>
    <property type="molecule type" value="Genomic_DNA"/>
</dbReference>
<dbReference type="AlphaFoldDB" id="A0A422ZZV5"/>
<sequence>MPPAATTWASCLDDPYCVVCFEVSHVVKLLSIRNVKSKLLILCNLLMRVQKNRLKAGYAMLIF</sequence>
<reference evidence="1 2" key="1">
    <citation type="submission" date="2018-10" db="EMBL/GenBank/DDBJ databases">
        <authorList>
            <person name="Vanduin D."/>
            <person name="Fouts D."/>
            <person name="Wright M."/>
            <person name="Sutton G."/>
            <person name="Nguyen K."/>
            <person name="Kreiswirth B."/>
            <person name="Chen L."/>
            <person name="Rojas L."/>
            <person name="Hujer A."/>
            <person name="Hujer K."/>
            <person name="Bonomo R."/>
            <person name="Adams M."/>
        </authorList>
    </citation>
    <scope>NUCLEOTIDE SEQUENCE [LARGE SCALE GENOMIC DNA]</scope>
    <source>
        <strain evidence="1 2">CRK0165</strain>
    </source>
</reference>
<accession>A0A422ZZV5</accession>
<proteinExistence type="predicted"/>
<evidence type="ECO:0000313" key="1">
    <source>
        <dbReference type="EMBL" id="ROH02958.1"/>
    </source>
</evidence>
<protein>
    <submittedName>
        <fullName evidence="1">Uncharacterized protein</fullName>
    </submittedName>
</protein>
<organism evidence="1 2">
    <name type="scientific">Klebsiella pneumoniae</name>
    <dbReference type="NCBI Taxonomy" id="573"/>
    <lineage>
        <taxon>Bacteria</taxon>
        <taxon>Pseudomonadati</taxon>
        <taxon>Pseudomonadota</taxon>
        <taxon>Gammaproteobacteria</taxon>
        <taxon>Enterobacterales</taxon>
        <taxon>Enterobacteriaceae</taxon>
        <taxon>Klebsiella/Raoultella group</taxon>
        <taxon>Klebsiella</taxon>
        <taxon>Klebsiella pneumoniae complex</taxon>
    </lineage>
</organism>
<gene>
    <name evidence="1" type="ORF">BL124_00004330</name>
</gene>